<reference evidence="5" key="1">
    <citation type="journal article" date="2014" name="Nat. Commun.">
        <title>The emerging biofuel crop Camelina sativa retains a highly undifferentiated hexaploid genome structure.</title>
        <authorList>
            <person name="Kagale S."/>
            <person name="Koh C."/>
            <person name="Nixon J."/>
            <person name="Bollina V."/>
            <person name="Clarke W.E."/>
            <person name="Tuteja R."/>
            <person name="Spillane C."/>
            <person name="Robinson S.J."/>
            <person name="Links M.G."/>
            <person name="Clarke C."/>
            <person name="Higgins E.E."/>
            <person name="Huebert T."/>
            <person name="Sharpe A.G."/>
            <person name="Parkin I.A."/>
        </authorList>
    </citation>
    <scope>NUCLEOTIDE SEQUENCE [LARGE SCALE GENOMIC DNA]</scope>
    <source>
        <strain evidence="5">cv. DH55</strain>
    </source>
</reference>
<evidence type="ECO:0000256" key="3">
    <source>
        <dbReference type="SAM" id="SignalP"/>
    </source>
</evidence>
<keyword evidence="3" id="KW-0732">Signal</keyword>
<reference evidence="6" key="2">
    <citation type="submission" date="2025-08" db="UniProtKB">
        <authorList>
            <consortium name="RefSeq"/>
        </authorList>
    </citation>
    <scope>IDENTIFICATION</scope>
    <source>
        <tissue evidence="6">Leaf</tissue>
    </source>
</reference>
<dbReference type="RefSeq" id="XP_019091348.1">
    <property type="nucleotide sequence ID" value="XM_019235803.1"/>
</dbReference>
<dbReference type="InterPro" id="IPR001611">
    <property type="entry name" value="Leu-rich_rpt"/>
</dbReference>
<dbReference type="InterPro" id="IPR046959">
    <property type="entry name" value="PRK1-6/SRF4-like"/>
</dbReference>
<feature type="signal peptide" evidence="3">
    <location>
        <begin position="1"/>
        <end position="23"/>
    </location>
</feature>
<sequence>MKQRWQFLFLCLLVLFLIVDARGRRLLRDDVSEEAALLTAFKQISVTSDPNNFLGNWNYGSGHHHDPCSWRGVSCATDGVVTGLDLRNGGLTGTLNLNNLTALSNLRDLYLQGNKFSSGDSSVSSSSSSGCSLEVLDLSSNLITDSSIVDYVFSTCLDLVSVNVSHNKLAGKLKTSPSSTRLTTVDLSNNLFSDEILVNFIASLPASLKHLDLAANNFSGDFSRLGFGLCGNLTVFSVSQNNISGHKFPISLSNCNLLETLNLSWKVRNITSVLVIT</sequence>
<accession>A0ABM1QX60</accession>
<evidence type="ECO:0000256" key="2">
    <source>
        <dbReference type="ARBA" id="ARBA00022737"/>
    </source>
</evidence>
<name>A0ABM1QX60_CAMSA</name>
<proteinExistence type="predicted"/>
<dbReference type="Pfam" id="PF13516">
    <property type="entry name" value="LRR_6"/>
    <property type="match status" value="1"/>
</dbReference>
<keyword evidence="5" id="KW-1185">Reference proteome</keyword>
<dbReference type="PANTHER" id="PTHR48007">
    <property type="entry name" value="LEUCINE-RICH REPEAT RECEPTOR-LIKE PROTEIN KINASE PXC1"/>
    <property type="match status" value="1"/>
</dbReference>
<protein>
    <submittedName>
        <fullName evidence="6">Receptor-like protein kinase BRI1-like 3 isoform X1</fullName>
    </submittedName>
</protein>
<keyword evidence="2" id="KW-0677">Repeat</keyword>
<dbReference type="Proteomes" id="UP000694864">
    <property type="component" value="Chromosome 14"/>
</dbReference>
<dbReference type="Pfam" id="PF00560">
    <property type="entry name" value="LRR_1"/>
    <property type="match status" value="1"/>
</dbReference>
<dbReference type="PANTHER" id="PTHR48007:SF76">
    <property type="entry name" value="OS03G0145102 PROTEIN"/>
    <property type="match status" value="1"/>
</dbReference>
<evidence type="ECO:0000259" key="4">
    <source>
        <dbReference type="Pfam" id="PF08263"/>
    </source>
</evidence>
<feature type="chain" id="PRO_5045546537" evidence="3">
    <location>
        <begin position="24"/>
        <end position="277"/>
    </location>
</feature>
<gene>
    <name evidence="6" type="primary">LOC104740001</name>
</gene>
<dbReference type="Gene3D" id="3.80.10.10">
    <property type="entry name" value="Ribonuclease Inhibitor"/>
    <property type="match status" value="1"/>
</dbReference>
<organism evidence="5 6">
    <name type="scientific">Camelina sativa</name>
    <name type="common">False flax</name>
    <name type="synonym">Myagrum sativum</name>
    <dbReference type="NCBI Taxonomy" id="90675"/>
    <lineage>
        <taxon>Eukaryota</taxon>
        <taxon>Viridiplantae</taxon>
        <taxon>Streptophyta</taxon>
        <taxon>Embryophyta</taxon>
        <taxon>Tracheophyta</taxon>
        <taxon>Spermatophyta</taxon>
        <taxon>Magnoliopsida</taxon>
        <taxon>eudicotyledons</taxon>
        <taxon>Gunneridae</taxon>
        <taxon>Pentapetalae</taxon>
        <taxon>rosids</taxon>
        <taxon>malvids</taxon>
        <taxon>Brassicales</taxon>
        <taxon>Brassicaceae</taxon>
        <taxon>Camelineae</taxon>
        <taxon>Camelina</taxon>
    </lineage>
</organism>
<dbReference type="Pfam" id="PF08263">
    <property type="entry name" value="LRRNT_2"/>
    <property type="match status" value="1"/>
</dbReference>
<dbReference type="InterPro" id="IPR013210">
    <property type="entry name" value="LRR_N_plant-typ"/>
</dbReference>
<evidence type="ECO:0000313" key="6">
    <source>
        <dbReference type="RefSeq" id="XP_019091348.1"/>
    </source>
</evidence>
<dbReference type="SUPFAM" id="SSF52058">
    <property type="entry name" value="L domain-like"/>
    <property type="match status" value="1"/>
</dbReference>
<feature type="domain" description="Leucine-rich repeat-containing N-terminal plant-type" evidence="4">
    <location>
        <begin position="33"/>
        <end position="75"/>
    </location>
</feature>
<evidence type="ECO:0000313" key="5">
    <source>
        <dbReference type="Proteomes" id="UP000694864"/>
    </source>
</evidence>
<dbReference type="GeneID" id="104740001"/>
<evidence type="ECO:0000256" key="1">
    <source>
        <dbReference type="ARBA" id="ARBA00022614"/>
    </source>
</evidence>
<keyword evidence="1" id="KW-0433">Leucine-rich repeat</keyword>
<dbReference type="InterPro" id="IPR032675">
    <property type="entry name" value="LRR_dom_sf"/>
</dbReference>